<dbReference type="Pfam" id="PF00356">
    <property type="entry name" value="LacI"/>
    <property type="match status" value="1"/>
</dbReference>
<evidence type="ECO:0000256" key="3">
    <source>
        <dbReference type="ARBA" id="ARBA00023125"/>
    </source>
</evidence>
<evidence type="ECO:0000313" key="7">
    <source>
        <dbReference type="Proteomes" id="UP000199427"/>
    </source>
</evidence>
<gene>
    <name evidence="6" type="ORF">SAMN05216362_1512</name>
</gene>
<dbReference type="InterPro" id="IPR010982">
    <property type="entry name" value="Lambda_DNA-bd_dom_sf"/>
</dbReference>
<dbReference type="Proteomes" id="UP000199427">
    <property type="component" value="Unassembled WGS sequence"/>
</dbReference>
<evidence type="ECO:0000259" key="5">
    <source>
        <dbReference type="PROSITE" id="PS50932"/>
    </source>
</evidence>
<evidence type="ECO:0000256" key="1">
    <source>
        <dbReference type="ARBA" id="ARBA00022491"/>
    </source>
</evidence>
<dbReference type="SUPFAM" id="SSF47413">
    <property type="entry name" value="lambda repressor-like DNA-binding domains"/>
    <property type="match status" value="1"/>
</dbReference>
<reference evidence="6 7" key="1">
    <citation type="submission" date="2016-10" db="EMBL/GenBank/DDBJ databases">
        <authorList>
            <person name="de Groot N.N."/>
        </authorList>
    </citation>
    <scope>NUCLEOTIDE SEQUENCE [LARGE SCALE GENOMIC DNA]</scope>
    <source>
        <strain evidence="6 7">DSM 21633</strain>
    </source>
</reference>
<keyword evidence="3" id="KW-0238">DNA-binding</keyword>
<evidence type="ECO:0000256" key="2">
    <source>
        <dbReference type="ARBA" id="ARBA00023015"/>
    </source>
</evidence>
<dbReference type="PROSITE" id="PS50932">
    <property type="entry name" value="HTH_LACI_2"/>
    <property type="match status" value="1"/>
</dbReference>
<dbReference type="Gene3D" id="3.40.50.2300">
    <property type="match status" value="2"/>
</dbReference>
<protein>
    <submittedName>
        <fullName evidence="6">Transcriptional regulator, LacI family</fullName>
    </submittedName>
</protein>
<dbReference type="SUPFAM" id="SSF53822">
    <property type="entry name" value="Periplasmic binding protein-like I"/>
    <property type="match status" value="1"/>
</dbReference>
<keyword evidence="4" id="KW-0804">Transcription</keyword>
<dbReference type="Pfam" id="PF00532">
    <property type="entry name" value="Peripla_BP_1"/>
    <property type="match status" value="1"/>
</dbReference>
<dbReference type="InterPro" id="IPR001761">
    <property type="entry name" value="Peripla_BP/Lac1_sug-bd_dom"/>
</dbReference>
<evidence type="ECO:0000256" key="4">
    <source>
        <dbReference type="ARBA" id="ARBA00023163"/>
    </source>
</evidence>
<keyword evidence="1" id="KW-0678">Repressor</keyword>
<dbReference type="GO" id="GO:0000976">
    <property type="term" value="F:transcription cis-regulatory region binding"/>
    <property type="evidence" value="ECO:0007669"/>
    <property type="project" value="TreeGrafter"/>
</dbReference>
<dbReference type="PANTHER" id="PTHR30146:SF95">
    <property type="entry name" value="RIBOSE OPERON REPRESSOR"/>
    <property type="match status" value="1"/>
</dbReference>
<dbReference type="PANTHER" id="PTHR30146">
    <property type="entry name" value="LACI-RELATED TRANSCRIPTIONAL REPRESSOR"/>
    <property type="match status" value="1"/>
</dbReference>
<dbReference type="Gene3D" id="1.10.260.40">
    <property type="entry name" value="lambda repressor-like DNA-binding domains"/>
    <property type="match status" value="1"/>
</dbReference>
<dbReference type="InterPro" id="IPR028082">
    <property type="entry name" value="Peripla_BP_I"/>
</dbReference>
<evidence type="ECO:0000313" key="6">
    <source>
        <dbReference type="EMBL" id="SER14271.1"/>
    </source>
</evidence>
<name>A0A1H9LS28_9BACI</name>
<dbReference type="CDD" id="cd01392">
    <property type="entry name" value="HTH_LacI"/>
    <property type="match status" value="1"/>
</dbReference>
<dbReference type="RefSeq" id="WP_177176398.1">
    <property type="nucleotide sequence ID" value="NZ_FOES01000051.1"/>
</dbReference>
<sequence length="332" mass="37458">MAKVTIKEIAQISGVSTATVSRVLNNAGGYSDKTKRRVLDVLEKYHYQTNVMAKGLRTRQTKSIGVVLPDLTNEYFAKIAVAIEHVLMEKGYSINIYNLSEDANKERLMIRDLESRGVDGLIYVSGYKDLPKKVKYQSIPVVCINRLEEMDKEVPVIESDHQYGGYLAVRTLLEKGSKKIVMLRDERDILPINFRYQGYLEALKEYGYQSDSRLICRIPFNVGHAQEAITTLIENGIDFDGIFASSDLLAIGALKALQIHEIKVPVDVQVVGFDNVTFSQYSHPTLTTIHQATDQLGERASELLLDLMNNQNLDSNKRMVVPVDLVERETTR</sequence>
<keyword evidence="2" id="KW-0805">Transcription regulation</keyword>
<accession>A0A1H9LS28</accession>
<proteinExistence type="predicted"/>
<dbReference type="CDD" id="cd06291">
    <property type="entry name" value="PBP1_Qymf-like"/>
    <property type="match status" value="1"/>
</dbReference>
<organism evidence="6 7">
    <name type="scientific">Piscibacillus halophilus</name>
    <dbReference type="NCBI Taxonomy" id="571933"/>
    <lineage>
        <taxon>Bacteria</taxon>
        <taxon>Bacillati</taxon>
        <taxon>Bacillota</taxon>
        <taxon>Bacilli</taxon>
        <taxon>Bacillales</taxon>
        <taxon>Bacillaceae</taxon>
        <taxon>Piscibacillus</taxon>
    </lineage>
</organism>
<dbReference type="STRING" id="571933.SAMN05216362_1512"/>
<dbReference type="EMBL" id="FOES01000051">
    <property type="protein sequence ID" value="SER14271.1"/>
    <property type="molecule type" value="Genomic_DNA"/>
</dbReference>
<feature type="domain" description="HTH lacI-type" evidence="5">
    <location>
        <begin position="4"/>
        <end position="58"/>
    </location>
</feature>
<dbReference type="SMART" id="SM00354">
    <property type="entry name" value="HTH_LACI"/>
    <property type="match status" value="1"/>
</dbReference>
<dbReference type="InterPro" id="IPR000843">
    <property type="entry name" value="HTH_LacI"/>
</dbReference>
<dbReference type="PROSITE" id="PS00356">
    <property type="entry name" value="HTH_LACI_1"/>
    <property type="match status" value="1"/>
</dbReference>
<dbReference type="PRINTS" id="PR00036">
    <property type="entry name" value="HTHLACI"/>
</dbReference>
<dbReference type="GO" id="GO:0003700">
    <property type="term" value="F:DNA-binding transcription factor activity"/>
    <property type="evidence" value="ECO:0007669"/>
    <property type="project" value="TreeGrafter"/>
</dbReference>
<keyword evidence="7" id="KW-1185">Reference proteome</keyword>
<dbReference type="AlphaFoldDB" id="A0A1H9LS28"/>